<dbReference type="PANTHER" id="PTHR43135">
    <property type="entry name" value="ALPHA-D-RIBOSE 1-METHYLPHOSPHONATE 5-TRIPHOSPHATE DIPHOSPHATASE"/>
    <property type="match status" value="1"/>
</dbReference>
<dbReference type="RefSeq" id="WP_171226658.1">
    <property type="nucleotide sequence ID" value="NZ_CP053085.1"/>
</dbReference>
<dbReference type="SUPFAM" id="SSF69304">
    <property type="entry name" value="Tricorn protease N-terminal domain"/>
    <property type="match status" value="1"/>
</dbReference>
<dbReference type="GO" id="GO:0016810">
    <property type="term" value="F:hydrolase activity, acting on carbon-nitrogen (but not peptide) bonds"/>
    <property type="evidence" value="ECO:0007669"/>
    <property type="project" value="InterPro"/>
</dbReference>
<feature type="compositionally biased region" description="Pro residues" evidence="1">
    <location>
        <begin position="585"/>
        <end position="606"/>
    </location>
</feature>
<evidence type="ECO:0000259" key="3">
    <source>
        <dbReference type="Pfam" id="PF01979"/>
    </source>
</evidence>
<gene>
    <name evidence="4" type="ORF">HKW67_17735</name>
</gene>
<feature type="region of interest" description="Disordered" evidence="1">
    <location>
        <begin position="700"/>
        <end position="724"/>
    </location>
</feature>
<feature type="signal peptide" evidence="2">
    <location>
        <begin position="1"/>
        <end position="23"/>
    </location>
</feature>
<feature type="region of interest" description="Disordered" evidence="1">
    <location>
        <begin position="584"/>
        <end position="607"/>
    </location>
</feature>
<evidence type="ECO:0000256" key="1">
    <source>
        <dbReference type="SAM" id="MobiDB-lite"/>
    </source>
</evidence>
<proteinExistence type="predicted"/>
<keyword evidence="5" id="KW-1185">Reference proteome</keyword>
<name>A0A6M4ISR5_9BACT</name>
<organism evidence="4 5">
    <name type="scientific">Gemmatimonas groenlandica</name>
    <dbReference type="NCBI Taxonomy" id="2732249"/>
    <lineage>
        <taxon>Bacteria</taxon>
        <taxon>Pseudomonadati</taxon>
        <taxon>Gemmatimonadota</taxon>
        <taxon>Gemmatimonadia</taxon>
        <taxon>Gemmatimonadales</taxon>
        <taxon>Gemmatimonadaceae</taxon>
        <taxon>Gemmatimonas</taxon>
    </lineage>
</organism>
<dbReference type="SUPFAM" id="SSF51338">
    <property type="entry name" value="Composite domain of metallo-dependent hydrolases"/>
    <property type="match status" value="1"/>
</dbReference>
<accession>A0A6M4ISR5</accession>
<dbReference type="AlphaFoldDB" id="A0A6M4ISR5"/>
<evidence type="ECO:0000313" key="5">
    <source>
        <dbReference type="Proteomes" id="UP000500938"/>
    </source>
</evidence>
<dbReference type="InterPro" id="IPR011659">
    <property type="entry name" value="WD40"/>
</dbReference>
<dbReference type="Pfam" id="PF07676">
    <property type="entry name" value="PD40"/>
    <property type="match status" value="3"/>
</dbReference>
<protein>
    <submittedName>
        <fullName evidence="4">Amidohydrolase family protein</fullName>
    </submittedName>
</protein>
<dbReference type="InterPro" id="IPR011042">
    <property type="entry name" value="6-blade_b-propeller_TolB-like"/>
</dbReference>
<evidence type="ECO:0000256" key="2">
    <source>
        <dbReference type="SAM" id="SignalP"/>
    </source>
</evidence>
<evidence type="ECO:0000313" key="4">
    <source>
        <dbReference type="EMBL" id="QJR37225.1"/>
    </source>
</evidence>
<dbReference type="InterPro" id="IPR051781">
    <property type="entry name" value="Metallo-dep_Hydrolase"/>
</dbReference>
<dbReference type="SUPFAM" id="SSF51556">
    <property type="entry name" value="Metallo-dependent hydrolases"/>
    <property type="match status" value="1"/>
</dbReference>
<dbReference type="InterPro" id="IPR011059">
    <property type="entry name" value="Metal-dep_hydrolase_composite"/>
</dbReference>
<feature type="compositionally biased region" description="Low complexity" evidence="1">
    <location>
        <begin position="701"/>
        <end position="716"/>
    </location>
</feature>
<dbReference type="Proteomes" id="UP000500938">
    <property type="component" value="Chromosome"/>
</dbReference>
<keyword evidence="4" id="KW-0378">Hydrolase</keyword>
<dbReference type="Gene3D" id="2.30.40.10">
    <property type="entry name" value="Urease, subunit C, domain 1"/>
    <property type="match status" value="2"/>
</dbReference>
<feature type="domain" description="Amidohydrolase-related" evidence="3">
    <location>
        <begin position="799"/>
        <end position="1125"/>
    </location>
</feature>
<reference evidence="4 5" key="1">
    <citation type="submission" date="2020-05" db="EMBL/GenBank/DDBJ databases">
        <title>Complete genome sequence of Gemmatimonas greenlandica TET16.</title>
        <authorList>
            <person name="Zeng Y."/>
        </authorList>
    </citation>
    <scope>NUCLEOTIDE SEQUENCE [LARGE SCALE GENOMIC DNA]</scope>
    <source>
        <strain evidence="4 5">TET16</strain>
    </source>
</reference>
<dbReference type="InterPro" id="IPR006680">
    <property type="entry name" value="Amidohydro-rel"/>
</dbReference>
<dbReference type="SUPFAM" id="SSF82171">
    <property type="entry name" value="DPP6 N-terminal domain-like"/>
    <property type="match status" value="1"/>
</dbReference>
<dbReference type="PANTHER" id="PTHR43135:SF3">
    <property type="entry name" value="ALPHA-D-RIBOSE 1-METHYLPHOSPHONATE 5-TRIPHOSPHATE DIPHOSPHATASE"/>
    <property type="match status" value="1"/>
</dbReference>
<dbReference type="Pfam" id="PF01979">
    <property type="entry name" value="Amidohydro_1"/>
    <property type="match status" value="1"/>
</dbReference>
<dbReference type="InterPro" id="IPR032466">
    <property type="entry name" value="Metal_Hydrolase"/>
</dbReference>
<dbReference type="Gene3D" id="2.120.10.30">
    <property type="entry name" value="TolB, C-terminal domain"/>
    <property type="match status" value="3"/>
</dbReference>
<keyword evidence="2" id="KW-0732">Signal</keyword>
<feature type="chain" id="PRO_5027085191" evidence="2">
    <location>
        <begin position="24"/>
        <end position="1155"/>
    </location>
</feature>
<sequence length="1155" mass="124754">MTLQRLIGSSLAIAMVVAAPAGAQTPAQNDSAVRAVARSSGLPLATPRTLRFTTDEASWISLDVSPDGKTLAFDILGDLYTLPIAGGTATRITSGTGWDQQPRFSPDGKQLVFVSDRNGSKNVWIANADGTKPRLITRSERINFASPIWSADGQYIIATRVGQLWMYNTSGGSGVQLTGLRAEGAAAPTGAVPSHLAAAPSGDARYLWVNVSGSVPAVLASGLHDDHATSAREEAEELEARSNARRVGQYQVAQFERSTGRTLVRTNEVEGAFRPVASPDGKWLVYATRYDARGALKLRDLSTGAERWLVMDVQRDNSQGGGGNDRDLYPASAFTPDSKALITSYNGKIWRVEVPTGAVTPVPFTAQVDQQMGALAKFEYPVNDSSLVVTQIRGARPSPNGRTLAFTALDRLYAGDIDSTAQIRNPRRLTTGATVEHAPVWSPDGRYLAYVTWSDTVGGHIYRVRADGSAPAERLTRAAAFYDKIAYTKDGSRIMAVRGSRFSRLRQFEDFGNIANGELEYITLPAAGGEVTRIAWTGSGQSQQGRNVPHVGPDSTRLYVWAGSEGLISMRFDGTDRKVVVRVAGPPPPAQVLPPGATPPPPPPTPDEVVLSPDGSRALVLANNNVFIITVPPVVGQAPAVAVSASSVPTARLTRVGGEFIGWGSDGASAFYSIGRSWFRYDVRTAEVAIRDSVSRADSIATAPPGTAGAPAPVAPRDSTRTPPRAYEARRFDVTITAAKDKPRGVVVLRNARLITMKGADVVERGDVVVTDNRITAVGASGSVMIPSGAREIDMAGKTILPGYVDIHAHNWFGWGVHRDQVTQLLANLAYGVTTQRDPQTSATDILTYSDLMETGALIGPRLYSTGPGIFAADNIKSLDEARDVLRRYADHYNTKTIKQYLAGDRKVRQWVIMAAKELGLTATTEGGSNLTMNLTLMQDGYPGLEHAMPIFPLFKDVVQLQAESGITYTPTLVVGYGGPIGLNYWLTHYNVDDDTKLRRFTPHDELDAWKSLPYNRDDQYIFKGLAEQLNKMVKAGGRVGLGSHGELQGLGVHWELWMMQSGGLSEFETLRAGTLHGAEAIGLGKDLGSLEVGKLADLQVLDRNPLTDIKNTNSVRFVMKNGRLYDGNTLDEVWPRAKALPPQWWWTEDPAVKR</sequence>
<dbReference type="KEGG" id="ggr:HKW67_17735"/>
<dbReference type="EMBL" id="CP053085">
    <property type="protein sequence ID" value="QJR37225.1"/>
    <property type="molecule type" value="Genomic_DNA"/>
</dbReference>
<dbReference type="Gene3D" id="3.20.20.140">
    <property type="entry name" value="Metal-dependent hydrolases"/>
    <property type="match status" value="2"/>
</dbReference>